<dbReference type="PANTHER" id="PTHR33359">
    <property type="entry name" value="MOLYBDOPTERIN SYNTHASE SULFUR CARRIER SUBUNIT"/>
    <property type="match status" value="1"/>
</dbReference>
<dbReference type="InterPro" id="IPR012675">
    <property type="entry name" value="Beta-grasp_dom_sf"/>
</dbReference>
<dbReference type="GeneID" id="61907226"/>
<dbReference type="NCBIfam" id="NF008347">
    <property type="entry name" value="PRK11130.1"/>
    <property type="match status" value="1"/>
</dbReference>
<evidence type="ECO:0000256" key="2">
    <source>
        <dbReference type="ARBA" id="ARBA00022741"/>
    </source>
</evidence>
<evidence type="ECO:0000313" key="8">
    <source>
        <dbReference type="Proteomes" id="UP000045824"/>
    </source>
</evidence>
<evidence type="ECO:0000256" key="5">
    <source>
        <dbReference type="ARBA" id="ARBA00024247"/>
    </source>
</evidence>
<evidence type="ECO:0000256" key="4">
    <source>
        <dbReference type="ARBA" id="ARBA00024200"/>
    </source>
</evidence>
<dbReference type="Pfam" id="PF02597">
    <property type="entry name" value="ThiS"/>
    <property type="match status" value="1"/>
</dbReference>
<reference evidence="6 8" key="1">
    <citation type="submission" date="2015-03" db="EMBL/GenBank/DDBJ databases">
        <authorList>
            <person name="Murphy D."/>
        </authorList>
    </citation>
    <scope>NUCLEOTIDE SEQUENCE [LARGE SCALE GENOMIC DNA]</scope>
    <source>
        <strain evidence="6 8">FCF326</strain>
    </source>
</reference>
<dbReference type="InterPro" id="IPR016155">
    <property type="entry name" value="Mopterin_synth/thiamin_S_b"/>
</dbReference>
<evidence type="ECO:0000313" key="9">
    <source>
        <dbReference type="Proteomes" id="UP000195840"/>
    </source>
</evidence>
<dbReference type="InterPro" id="IPR044672">
    <property type="entry name" value="MOCS2A"/>
</dbReference>
<organism evidence="6 8">
    <name type="scientific">Yersinia kristensenii</name>
    <dbReference type="NCBI Taxonomy" id="28152"/>
    <lineage>
        <taxon>Bacteria</taxon>
        <taxon>Pseudomonadati</taxon>
        <taxon>Pseudomonadota</taxon>
        <taxon>Gammaproteobacteria</taxon>
        <taxon>Enterobacterales</taxon>
        <taxon>Yersiniaceae</taxon>
        <taxon>Yersinia</taxon>
    </lineage>
</organism>
<dbReference type="Proteomes" id="UP000195840">
    <property type="component" value="Unassembled WGS sequence"/>
</dbReference>
<evidence type="ECO:0000313" key="7">
    <source>
        <dbReference type="EMBL" id="OVZ82590.1"/>
    </source>
</evidence>
<gene>
    <name evidence="6" type="primary">moaD</name>
    <name evidence="7" type="ORF">CBW52_04725</name>
    <name evidence="6" type="ORF">ERS008491_00033</name>
</gene>
<dbReference type="AlphaFoldDB" id="A0A0T9KF73"/>
<proteinExistence type="inferred from homology"/>
<sequence length="81" mass="8883">MIEILFFAQVRELVGTDRLQVAAEFSTVDALRQSLCQRGDRWQLALEEGKLLTAVNQSLVNAQHPLVAGDEVAFFPPVTGG</sequence>
<keyword evidence="3" id="KW-0501">Molybdenum cofactor biosynthesis</keyword>
<dbReference type="EMBL" id="NHOG01000006">
    <property type="protein sequence ID" value="OVZ82590.1"/>
    <property type="molecule type" value="Genomic_DNA"/>
</dbReference>
<dbReference type="RefSeq" id="WP_032820282.1">
    <property type="nucleotide sequence ID" value="NZ_CABHXL010000005.1"/>
</dbReference>
<evidence type="ECO:0000256" key="3">
    <source>
        <dbReference type="ARBA" id="ARBA00023150"/>
    </source>
</evidence>
<dbReference type="EMBL" id="CPYI01000001">
    <property type="protein sequence ID" value="CND95884.1"/>
    <property type="molecule type" value="Genomic_DNA"/>
</dbReference>
<dbReference type="GO" id="GO:0006777">
    <property type="term" value="P:Mo-molybdopterin cofactor biosynthetic process"/>
    <property type="evidence" value="ECO:0007669"/>
    <property type="project" value="UniProtKB-KW"/>
</dbReference>
<name>A0A0T9KF73_YERKR</name>
<dbReference type="Proteomes" id="UP000045824">
    <property type="component" value="Unassembled WGS sequence"/>
</dbReference>
<protein>
    <recommendedName>
        <fullName evidence="5">Molybdopterin synthase sulfur carrier subunit</fullName>
    </recommendedName>
</protein>
<dbReference type="SUPFAM" id="SSF54285">
    <property type="entry name" value="MoaD/ThiS"/>
    <property type="match status" value="1"/>
</dbReference>
<reference evidence="7 9" key="2">
    <citation type="submission" date="2017-05" db="EMBL/GenBank/DDBJ databases">
        <title>Whole genome sequencing of Yersinia kristensenii.</title>
        <authorList>
            <person name="Campioni F."/>
        </authorList>
    </citation>
    <scope>NUCLEOTIDE SEQUENCE [LARGE SCALE GENOMIC DNA]</scope>
    <source>
        <strain evidence="7 9">CFSAN060538</strain>
    </source>
</reference>
<dbReference type="Gene3D" id="3.10.20.30">
    <property type="match status" value="1"/>
</dbReference>
<dbReference type="UniPathway" id="UPA00344"/>
<evidence type="ECO:0000313" key="6">
    <source>
        <dbReference type="EMBL" id="CND95884.1"/>
    </source>
</evidence>
<keyword evidence="9" id="KW-1185">Reference proteome</keyword>
<accession>A0A0T9KF73</accession>
<comment type="pathway">
    <text evidence="1">Cofactor biosynthesis; molybdopterin biosynthesis.</text>
</comment>
<evidence type="ECO:0000256" key="1">
    <source>
        <dbReference type="ARBA" id="ARBA00005046"/>
    </source>
</evidence>
<dbReference type="OrthoDB" id="9801945at2"/>
<dbReference type="PANTHER" id="PTHR33359:SF1">
    <property type="entry name" value="MOLYBDOPTERIN SYNTHASE SULFUR CARRIER SUBUNIT"/>
    <property type="match status" value="1"/>
</dbReference>
<comment type="similarity">
    <text evidence="4">Belongs to the MoaD family.</text>
</comment>
<dbReference type="InterPro" id="IPR003749">
    <property type="entry name" value="ThiS/MoaD-like"/>
</dbReference>
<dbReference type="NCBIfam" id="TIGR01682">
    <property type="entry name" value="moaD"/>
    <property type="match status" value="1"/>
</dbReference>
<dbReference type="FunFam" id="3.10.20.30:FF:000010">
    <property type="entry name" value="Molybdopterin synthase sulfur carrier subunit"/>
    <property type="match status" value="1"/>
</dbReference>
<dbReference type="GO" id="GO:0000166">
    <property type="term" value="F:nucleotide binding"/>
    <property type="evidence" value="ECO:0007669"/>
    <property type="project" value="UniProtKB-KW"/>
</dbReference>
<dbReference type="CDD" id="cd00754">
    <property type="entry name" value="Ubl_MoaD"/>
    <property type="match status" value="1"/>
</dbReference>
<dbReference type="GO" id="GO:1990133">
    <property type="term" value="C:molybdopterin adenylyltransferase complex"/>
    <property type="evidence" value="ECO:0007669"/>
    <property type="project" value="TreeGrafter"/>
</dbReference>
<keyword evidence="2" id="KW-0547">Nucleotide-binding</keyword>